<dbReference type="HOGENOM" id="CLU_021112_0_0_1"/>
<dbReference type="AlphaFoldDB" id="A0A0C3FAV0"/>
<reference evidence="3" key="2">
    <citation type="submission" date="2015-01" db="EMBL/GenBank/DDBJ databases">
        <title>Evolutionary Origins and Diversification of the Mycorrhizal Mutualists.</title>
        <authorList>
            <consortium name="DOE Joint Genome Institute"/>
            <consortium name="Mycorrhizal Genomics Consortium"/>
            <person name="Kohler A."/>
            <person name="Kuo A."/>
            <person name="Nagy L.G."/>
            <person name="Floudas D."/>
            <person name="Copeland A."/>
            <person name="Barry K.W."/>
            <person name="Cichocki N."/>
            <person name="Veneault-Fourrey C."/>
            <person name="LaButti K."/>
            <person name="Lindquist E.A."/>
            <person name="Lipzen A."/>
            <person name="Lundell T."/>
            <person name="Morin E."/>
            <person name="Murat C."/>
            <person name="Riley R."/>
            <person name="Ohm R."/>
            <person name="Sun H."/>
            <person name="Tunlid A."/>
            <person name="Henrissat B."/>
            <person name="Grigoriev I.V."/>
            <person name="Hibbett D.S."/>
            <person name="Martin F."/>
        </authorList>
    </citation>
    <scope>NUCLEOTIDE SEQUENCE [LARGE SCALE GENOMIC DNA]</scope>
    <source>
        <strain evidence="3">F 1598</strain>
    </source>
</reference>
<evidence type="ECO:0000313" key="2">
    <source>
        <dbReference type="EMBL" id="KIM81780.1"/>
    </source>
</evidence>
<name>A0A0C3FAV0_PILCF</name>
<evidence type="ECO:0000313" key="3">
    <source>
        <dbReference type="Proteomes" id="UP000054166"/>
    </source>
</evidence>
<protein>
    <submittedName>
        <fullName evidence="2">Uncharacterized protein</fullName>
    </submittedName>
</protein>
<dbReference type="STRING" id="765440.A0A0C3FAV0"/>
<reference evidence="2 3" key="1">
    <citation type="submission" date="2014-04" db="EMBL/GenBank/DDBJ databases">
        <authorList>
            <consortium name="DOE Joint Genome Institute"/>
            <person name="Kuo A."/>
            <person name="Tarkka M."/>
            <person name="Buscot F."/>
            <person name="Kohler A."/>
            <person name="Nagy L.G."/>
            <person name="Floudas D."/>
            <person name="Copeland A."/>
            <person name="Barry K.W."/>
            <person name="Cichocki N."/>
            <person name="Veneault-Fourrey C."/>
            <person name="LaButti K."/>
            <person name="Lindquist E.A."/>
            <person name="Lipzen A."/>
            <person name="Lundell T."/>
            <person name="Morin E."/>
            <person name="Murat C."/>
            <person name="Sun H."/>
            <person name="Tunlid A."/>
            <person name="Henrissat B."/>
            <person name="Grigoriev I.V."/>
            <person name="Hibbett D.S."/>
            <person name="Martin F."/>
            <person name="Nordberg H.P."/>
            <person name="Cantor M.N."/>
            <person name="Hua S.X."/>
        </authorList>
    </citation>
    <scope>NUCLEOTIDE SEQUENCE [LARGE SCALE GENOMIC DNA]</scope>
    <source>
        <strain evidence="2 3">F 1598</strain>
    </source>
</reference>
<dbReference type="Proteomes" id="UP000054166">
    <property type="component" value="Unassembled WGS sequence"/>
</dbReference>
<evidence type="ECO:0000256" key="1">
    <source>
        <dbReference type="SAM" id="MobiDB-lite"/>
    </source>
</evidence>
<proteinExistence type="predicted"/>
<feature type="region of interest" description="Disordered" evidence="1">
    <location>
        <begin position="350"/>
        <end position="369"/>
    </location>
</feature>
<dbReference type="OrthoDB" id="4137658at2759"/>
<accession>A0A0C3FAV0</accession>
<dbReference type="EMBL" id="KN832997">
    <property type="protein sequence ID" value="KIM81780.1"/>
    <property type="molecule type" value="Genomic_DNA"/>
</dbReference>
<keyword evidence="3" id="KW-1185">Reference proteome</keyword>
<gene>
    <name evidence="2" type="ORF">PILCRDRAFT_489866</name>
</gene>
<dbReference type="InParanoid" id="A0A0C3FAV0"/>
<organism evidence="2 3">
    <name type="scientific">Piloderma croceum (strain F 1598)</name>
    <dbReference type="NCBI Taxonomy" id="765440"/>
    <lineage>
        <taxon>Eukaryota</taxon>
        <taxon>Fungi</taxon>
        <taxon>Dikarya</taxon>
        <taxon>Basidiomycota</taxon>
        <taxon>Agaricomycotina</taxon>
        <taxon>Agaricomycetes</taxon>
        <taxon>Agaricomycetidae</taxon>
        <taxon>Atheliales</taxon>
        <taxon>Atheliaceae</taxon>
        <taxon>Piloderma</taxon>
    </lineage>
</organism>
<sequence>MLARQPQNELLDAIATILVRDVEVVAIAASGPNIVAIQDAIQQLPGSDADDNQNYSNVKIAGIGNPRKEDTYEFPDGRNFMMVKEGRSHLARSPAETDAWKHYLKIPKDDPLSNHIHTVVDFLKKHKRVRSDARWAHQTYFAKYLVVRCWPKMERRISSWSSRGYVYVLGQVRDRCITGWVSSSSHKIPGMFTSQHNRGLTGLVVEMVRDGTMGSVIMGPSGYSERSLAHLVASYSNIVTPRQVVPSQDDNGGYDITTCTEFHQLLVATLLTYGKVLCALPDARRMAETGKNTMDDFAEKLDKVWRCGRLLWVIASLRMFRHHLVACQGDLSLPTHDNSDSYHRFTNFKPAKGPAVDTPADPNTPADTDDLDFVEDAKVHLVTGEAMHVMFLEWFQVQASHSLALATLSKAFGFHDLHKTVPDVYLIAVQHPELEGNSREVESWETTLTNLLKEYEGTRHELNVEDVLGVMRTAVHKEHIYIGAIHCEIALATLAVLFQKLPVADTKRHPILADVLQNMDQTIIAVSKRCCPVCWELLDILRDKCKQFHVCGRHSTLFPVELPSWLSEDYMGRNDLSL</sequence>
<feature type="compositionally biased region" description="Low complexity" evidence="1">
    <location>
        <begin position="354"/>
        <end position="366"/>
    </location>
</feature>